<evidence type="ECO:0000256" key="1">
    <source>
        <dbReference type="ARBA" id="ARBA00004196"/>
    </source>
</evidence>
<keyword evidence="6" id="KW-0812">Transmembrane</keyword>
<accession>A0A1G9LT70</accession>
<dbReference type="EMBL" id="FNHF01000001">
    <property type="protein sequence ID" value="SDL64994.1"/>
    <property type="molecule type" value="Genomic_DNA"/>
</dbReference>
<dbReference type="Gene3D" id="3.40.30.10">
    <property type="entry name" value="Glutaredoxin"/>
    <property type="match status" value="1"/>
</dbReference>
<keyword evidence="5" id="KW-0676">Redox-active center</keyword>
<comment type="subcellular location">
    <subcellularLocation>
        <location evidence="1">Cell envelope</location>
    </subcellularLocation>
</comment>
<dbReference type="NCBIfam" id="NF002854">
    <property type="entry name" value="PRK03147.1"/>
    <property type="match status" value="1"/>
</dbReference>
<evidence type="ECO:0000256" key="6">
    <source>
        <dbReference type="SAM" id="Phobius"/>
    </source>
</evidence>
<keyword evidence="9" id="KW-1185">Reference proteome</keyword>
<dbReference type="GO" id="GO:0030313">
    <property type="term" value="C:cell envelope"/>
    <property type="evidence" value="ECO:0007669"/>
    <property type="project" value="UniProtKB-SubCell"/>
</dbReference>
<evidence type="ECO:0000256" key="2">
    <source>
        <dbReference type="ARBA" id="ARBA00022748"/>
    </source>
</evidence>
<dbReference type="GO" id="GO:0016209">
    <property type="term" value="F:antioxidant activity"/>
    <property type="evidence" value="ECO:0007669"/>
    <property type="project" value="InterPro"/>
</dbReference>
<evidence type="ECO:0000313" key="9">
    <source>
        <dbReference type="Proteomes" id="UP000182347"/>
    </source>
</evidence>
<evidence type="ECO:0000256" key="3">
    <source>
        <dbReference type="ARBA" id="ARBA00022968"/>
    </source>
</evidence>
<keyword evidence="6" id="KW-0472">Membrane</keyword>
<feature type="domain" description="Thioredoxin" evidence="7">
    <location>
        <begin position="49"/>
        <end position="189"/>
    </location>
</feature>
<dbReference type="PANTHER" id="PTHR42852:SF6">
    <property type="entry name" value="THIOL:DISULFIDE INTERCHANGE PROTEIN DSBE"/>
    <property type="match status" value="1"/>
</dbReference>
<dbReference type="PANTHER" id="PTHR42852">
    <property type="entry name" value="THIOL:DISULFIDE INTERCHANGE PROTEIN DSBE"/>
    <property type="match status" value="1"/>
</dbReference>
<keyword evidence="4" id="KW-1015">Disulfide bond</keyword>
<evidence type="ECO:0000313" key="8">
    <source>
        <dbReference type="EMBL" id="SDL64994.1"/>
    </source>
</evidence>
<dbReference type="CDD" id="cd02966">
    <property type="entry name" value="TlpA_like_family"/>
    <property type="match status" value="1"/>
</dbReference>
<keyword evidence="6" id="KW-1133">Transmembrane helix</keyword>
<dbReference type="Proteomes" id="UP000182347">
    <property type="component" value="Unassembled WGS sequence"/>
</dbReference>
<dbReference type="OrthoDB" id="25753at2"/>
<protein>
    <submittedName>
        <fullName evidence="8">Peroxiredoxin</fullName>
    </submittedName>
</protein>
<dbReference type="GO" id="GO:0017004">
    <property type="term" value="P:cytochrome complex assembly"/>
    <property type="evidence" value="ECO:0007669"/>
    <property type="project" value="UniProtKB-KW"/>
</dbReference>
<keyword evidence="3" id="KW-0735">Signal-anchor</keyword>
<dbReference type="PROSITE" id="PS00194">
    <property type="entry name" value="THIOREDOXIN_1"/>
    <property type="match status" value="1"/>
</dbReference>
<proteinExistence type="predicted"/>
<evidence type="ECO:0000256" key="4">
    <source>
        <dbReference type="ARBA" id="ARBA00023157"/>
    </source>
</evidence>
<dbReference type="InterPro" id="IPR017937">
    <property type="entry name" value="Thioredoxin_CS"/>
</dbReference>
<evidence type="ECO:0000256" key="5">
    <source>
        <dbReference type="ARBA" id="ARBA00023284"/>
    </source>
</evidence>
<dbReference type="GO" id="GO:0016491">
    <property type="term" value="F:oxidoreductase activity"/>
    <property type="evidence" value="ECO:0007669"/>
    <property type="project" value="InterPro"/>
</dbReference>
<dbReference type="PROSITE" id="PS51352">
    <property type="entry name" value="THIOREDOXIN_2"/>
    <property type="match status" value="1"/>
</dbReference>
<feature type="transmembrane region" description="Helical" evidence="6">
    <location>
        <begin position="20"/>
        <end position="39"/>
    </location>
</feature>
<dbReference type="Pfam" id="PF00578">
    <property type="entry name" value="AhpC-TSA"/>
    <property type="match status" value="1"/>
</dbReference>
<keyword evidence="2" id="KW-0201">Cytochrome c-type biogenesis</keyword>
<dbReference type="SUPFAM" id="SSF52833">
    <property type="entry name" value="Thioredoxin-like"/>
    <property type="match status" value="1"/>
</dbReference>
<gene>
    <name evidence="8" type="ORF">SAMN05216244_0277</name>
</gene>
<dbReference type="AlphaFoldDB" id="A0A1G9LT70"/>
<dbReference type="InterPro" id="IPR000866">
    <property type="entry name" value="AhpC/TSA"/>
</dbReference>
<dbReference type="STRING" id="482461.SAMN05216244_0277"/>
<evidence type="ECO:0000259" key="7">
    <source>
        <dbReference type="PROSITE" id="PS51352"/>
    </source>
</evidence>
<dbReference type="InterPro" id="IPR036249">
    <property type="entry name" value="Thioredoxin-like_sf"/>
</dbReference>
<sequence length="190" mass="21186">MLSKVEEAKKQKQKKKNMRLLFRSSILIVLLAAVVFALVSNFNKDKTVIGVGAEAPNFKLERLNGEGGEVSLDDLKGKGVMLNFWATYCGPCKDEMPYMESLYPEYKEKGVEILAVSLDSNDLVVNRFVDKYELSFPIVRDNGGQVLELYDVGELPSTLFINADGEVVDKVSGALTLDRLEGYLQNIEPQ</sequence>
<name>A0A1G9LT70_9BACI</name>
<dbReference type="InterPro" id="IPR013766">
    <property type="entry name" value="Thioredoxin_domain"/>
</dbReference>
<organism evidence="8 9">
    <name type="scientific">Sediminibacillus halophilus</name>
    <dbReference type="NCBI Taxonomy" id="482461"/>
    <lineage>
        <taxon>Bacteria</taxon>
        <taxon>Bacillati</taxon>
        <taxon>Bacillota</taxon>
        <taxon>Bacilli</taxon>
        <taxon>Bacillales</taxon>
        <taxon>Bacillaceae</taxon>
        <taxon>Sediminibacillus</taxon>
    </lineage>
</organism>
<reference evidence="9" key="1">
    <citation type="submission" date="2016-10" db="EMBL/GenBank/DDBJ databases">
        <authorList>
            <person name="Varghese N."/>
            <person name="Submissions S."/>
        </authorList>
    </citation>
    <scope>NUCLEOTIDE SEQUENCE [LARGE SCALE GENOMIC DNA]</scope>
    <source>
        <strain evidence="9">CGMCC 1.6199</strain>
    </source>
</reference>
<dbReference type="InterPro" id="IPR050553">
    <property type="entry name" value="Thioredoxin_ResA/DsbE_sf"/>
</dbReference>